<dbReference type="Proteomes" id="UP000253628">
    <property type="component" value="Unassembled WGS sequence"/>
</dbReference>
<accession>A0A366H2A1</accession>
<organism evidence="1 2">
    <name type="scientific">Eoetvoesiella caeni</name>
    <dbReference type="NCBI Taxonomy" id="645616"/>
    <lineage>
        <taxon>Bacteria</taxon>
        <taxon>Pseudomonadati</taxon>
        <taxon>Pseudomonadota</taxon>
        <taxon>Betaproteobacteria</taxon>
        <taxon>Burkholderiales</taxon>
        <taxon>Alcaligenaceae</taxon>
        <taxon>Eoetvoesiella</taxon>
    </lineage>
</organism>
<gene>
    <name evidence="1" type="ORF">DFR37_11485</name>
</gene>
<evidence type="ECO:0000313" key="1">
    <source>
        <dbReference type="EMBL" id="RBP36030.1"/>
    </source>
</evidence>
<name>A0A366H2A1_9BURK</name>
<reference evidence="1 2" key="1">
    <citation type="submission" date="2018-06" db="EMBL/GenBank/DDBJ databases">
        <title>Genomic Encyclopedia of Type Strains, Phase IV (KMG-IV): sequencing the most valuable type-strain genomes for metagenomic binning, comparative biology and taxonomic classification.</title>
        <authorList>
            <person name="Goeker M."/>
        </authorList>
    </citation>
    <scope>NUCLEOTIDE SEQUENCE [LARGE SCALE GENOMIC DNA]</scope>
    <source>
        <strain evidence="1 2">DSM 25520</strain>
    </source>
</reference>
<dbReference type="AlphaFoldDB" id="A0A366H2A1"/>
<comment type="caution">
    <text evidence="1">The sequence shown here is derived from an EMBL/GenBank/DDBJ whole genome shotgun (WGS) entry which is preliminary data.</text>
</comment>
<sequence length="31" mass="3453">MPYAKGQPRQPKRLALLAFFLAAANDSHLAR</sequence>
<dbReference type="EMBL" id="QNRQ01000014">
    <property type="protein sequence ID" value="RBP36030.1"/>
    <property type="molecule type" value="Genomic_DNA"/>
</dbReference>
<protein>
    <submittedName>
        <fullName evidence="1">Uncharacterized protein</fullName>
    </submittedName>
</protein>
<evidence type="ECO:0000313" key="2">
    <source>
        <dbReference type="Proteomes" id="UP000253628"/>
    </source>
</evidence>
<keyword evidence="2" id="KW-1185">Reference proteome</keyword>
<proteinExistence type="predicted"/>